<keyword evidence="1" id="KW-0808">Transferase</keyword>
<dbReference type="InterPro" id="IPR042080">
    <property type="entry name" value="RNA_2'-PTrans_N"/>
</dbReference>
<accession>A0AAU7W592</accession>
<protein>
    <submittedName>
        <fullName evidence="1">RNA 2'-phosphotransferase</fullName>
        <ecNumber evidence="1">2.7.1.-</ecNumber>
    </submittedName>
</protein>
<dbReference type="InterPro" id="IPR011009">
    <property type="entry name" value="Kinase-like_dom_sf"/>
</dbReference>
<dbReference type="InterPro" id="IPR042081">
    <property type="entry name" value="RNA_2'-PTrans_C"/>
</dbReference>
<dbReference type="EMBL" id="CP158374">
    <property type="protein sequence ID" value="XBX81629.1"/>
    <property type="molecule type" value="Genomic_DNA"/>
</dbReference>
<reference evidence="1" key="1">
    <citation type="submission" date="2024-05" db="EMBL/GenBank/DDBJ databases">
        <authorList>
            <person name="Yu L."/>
        </authorList>
    </citation>
    <scope>NUCLEOTIDE SEQUENCE</scope>
    <source>
        <strain evidence="1">G08B096</strain>
    </source>
</reference>
<dbReference type="Pfam" id="PF01885">
    <property type="entry name" value="PTS_2-RNA"/>
    <property type="match status" value="1"/>
</dbReference>
<dbReference type="SUPFAM" id="SSF56399">
    <property type="entry name" value="ADP-ribosylation"/>
    <property type="match status" value="1"/>
</dbReference>
<evidence type="ECO:0000313" key="1">
    <source>
        <dbReference type="EMBL" id="XBX81629.1"/>
    </source>
</evidence>
<dbReference type="EC" id="2.7.1.-" evidence="1"/>
<dbReference type="InterPro" id="IPR002745">
    <property type="entry name" value="Ptrans_KptA/Tpt1"/>
</dbReference>
<organism evidence="1">
    <name type="scientific">Agromyces sp. G08B096</name>
    <dbReference type="NCBI Taxonomy" id="3156399"/>
    <lineage>
        <taxon>Bacteria</taxon>
        <taxon>Bacillati</taxon>
        <taxon>Actinomycetota</taxon>
        <taxon>Actinomycetes</taxon>
        <taxon>Micrococcales</taxon>
        <taxon>Microbacteriaceae</taxon>
        <taxon>Agromyces</taxon>
    </lineage>
</organism>
<name>A0AAU7W592_9MICO</name>
<gene>
    <name evidence="1" type="ORF">ABIQ69_13550</name>
</gene>
<sequence>MLDAFVRYLERSPASLLALSIRGMRFPFGLRTPSEMPTIFFSAADSLVEALQPSANRGQYSYRDFLSELLAYLARNDPSRTDRAELLTEAIRLRGPVGAKRALAGMRSQLAQAADYILLAKISGDTKHRRTALELLLEVHGRVPNSPDPLVLLAEELRVGGGLQRPRGNIEPQLRSAVSNGDHDAVLRLSAKLVLQTPHMRRRELGGRGGVATADDYLGVSGQAFIFKQMTRVCHERDLQRGAALSAELAREGLTGKFGVVDHLLTVELEDGPIEEVLSIRRFVSGRTLREVLDDREGQAAASAAGHLRSAVDFLAFTHTRTDGFRERGTWRRSVKTRELGRWLKAVVTDHAAAFDAWVSLVADVPLLPRRDAHAQNWLVAADGRILAVDLDAIGRRPATYELAQLIDDAPVLRPDDWDTRESLLRAYLGQLRRAGIEISWDVALRVYEASTAARAVGLLSDPEGANESRLHGFALLEYLMLNSRSAEVAAWCSSVADGWRVRVGLSDPSRFHAISPADRVRISKAMAYHLRHDPTAATSRGGWMFADDLAELLRASGHKVTPQQLLVIAGAMGEPRFELDELEIRAAYGHSVDRGVVYEPAQPISVLYHAAPASALPSIFEARAGLLPMARRMVHLSDDVAVARQAGERHGEEVVLLRVDTEGMGSDLVRAAQRTWLTERVAVESIVVMTILEEWVLRLED</sequence>
<dbReference type="Gene3D" id="3.20.170.30">
    <property type="match status" value="1"/>
</dbReference>
<dbReference type="RefSeq" id="WP_350347651.1">
    <property type="nucleotide sequence ID" value="NZ_CP158374.1"/>
</dbReference>
<dbReference type="SUPFAM" id="SSF56112">
    <property type="entry name" value="Protein kinase-like (PK-like)"/>
    <property type="match status" value="1"/>
</dbReference>
<proteinExistence type="predicted"/>
<dbReference type="AlphaFoldDB" id="A0AAU7W592"/>
<dbReference type="Gene3D" id="1.10.10.970">
    <property type="entry name" value="RNA 2'-phosphotransferase, Tpt1/KptA family, N-terminal domain"/>
    <property type="match status" value="1"/>
</dbReference>
<dbReference type="GO" id="GO:0016740">
    <property type="term" value="F:transferase activity"/>
    <property type="evidence" value="ECO:0007669"/>
    <property type="project" value="UniProtKB-KW"/>
</dbReference>